<dbReference type="SUPFAM" id="SSF74853">
    <property type="entry name" value="Lamin A/C globular tail domain"/>
    <property type="match status" value="1"/>
</dbReference>
<dbReference type="Gene3D" id="2.60.40.1260">
    <property type="entry name" value="Lamin Tail domain"/>
    <property type="match status" value="1"/>
</dbReference>
<dbReference type="InterPro" id="IPR018039">
    <property type="entry name" value="IF_conserved"/>
</dbReference>
<keyword evidence="4" id="KW-0539">Nucleus</keyword>
<dbReference type="PROSITE" id="PS51842">
    <property type="entry name" value="IF_ROD_2"/>
    <property type="match status" value="1"/>
</dbReference>
<dbReference type="EMBL" id="CP111014">
    <property type="protein sequence ID" value="WAR00913.1"/>
    <property type="molecule type" value="Genomic_DNA"/>
</dbReference>
<dbReference type="Gene3D" id="1.20.5.170">
    <property type="match status" value="1"/>
</dbReference>
<dbReference type="PANTHER" id="PTHR45721">
    <property type="entry name" value="LAMIN DM0-RELATED"/>
    <property type="match status" value="1"/>
</dbReference>
<evidence type="ECO:0000256" key="4">
    <source>
        <dbReference type="ARBA" id="ARBA00023242"/>
    </source>
</evidence>
<sequence length="551" mass="63434">MAARQSRKSITTTTVSQSTSAETPTTSGTFSGRRGRSPSPARITRMQEKEQLQNLNDRLAAYIDRVRYLESENSRLQVQVRSTEETVTREVTNIKSLYESELAEARKHLDDTAKDKAKQQLEADKYKTEADDWKTKYLKRERDAKNAEKRNLELEALLGDAKARLQDAENNRKHAEAESARLRGELANLERQMATLRKQLEEETLLRVDLENRIQTLKEELAFKSQIHEQTDTGLRADYENKLQDALQQTRMEYEEQIRVVREEVEDLYDRKVNDLQGALDRSMTVGNSSREEYILIKRRVDELQSEVTKLKAQLASEQDLYEQRLLQKDNEIMDLRLALSDQTQEYADLLDIKLRLDSEIEAYRKLLESEEDRLNLSATSQESTPKKGRGTKRKRVTLDVAEETGSGYDFASEASAKGAIEIHDTDHDGKFIKLFNTGEDDVVLGGWVLRHSAGDKETVYKFHRNLKLNAGHFVTVWSSNAGQTHSPPTDLVMKGQQWFTAEEMKTVLLHEDQEMATRELKKTVKRVSRIYRTHREGDEVDGQGERCSIM</sequence>
<dbReference type="Proteomes" id="UP001164746">
    <property type="component" value="Chromosome 3"/>
</dbReference>
<dbReference type="InterPro" id="IPR001322">
    <property type="entry name" value="Lamin_tail_dom"/>
</dbReference>
<evidence type="ECO:0000313" key="11">
    <source>
        <dbReference type="Proteomes" id="UP001164746"/>
    </source>
</evidence>
<dbReference type="Pfam" id="PF00038">
    <property type="entry name" value="Filament"/>
    <property type="match status" value="1"/>
</dbReference>
<dbReference type="PROSITE" id="PS00226">
    <property type="entry name" value="IF_ROD_1"/>
    <property type="match status" value="1"/>
</dbReference>
<feature type="compositionally biased region" description="Basic residues" evidence="7">
    <location>
        <begin position="387"/>
        <end position="396"/>
    </location>
</feature>
<evidence type="ECO:0000259" key="8">
    <source>
        <dbReference type="PROSITE" id="PS51841"/>
    </source>
</evidence>
<dbReference type="InterPro" id="IPR036415">
    <property type="entry name" value="Lamin_tail_dom_sf"/>
</dbReference>
<evidence type="ECO:0000256" key="6">
    <source>
        <dbReference type="SAM" id="Coils"/>
    </source>
</evidence>
<comment type="subcellular location">
    <subcellularLocation>
        <location evidence="1">Nucleus</location>
    </subcellularLocation>
</comment>
<name>A0ABY7DT51_MYAAR</name>
<evidence type="ECO:0000256" key="3">
    <source>
        <dbReference type="ARBA" id="ARBA00023054"/>
    </source>
</evidence>
<evidence type="ECO:0000256" key="5">
    <source>
        <dbReference type="RuleBase" id="RU000685"/>
    </source>
</evidence>
<feature type="coiled-coil region" evidence="6">
    <location>
        <begin position="102"/>
        <end position="321"/>
    </location>
</feature>
<keyword evidence="3 6" id="KW-0175">Coiled coil</keyword>
<feature type="compositionally biased region" description="Low complexity" evidence="7">
    <location>
        <begin position="9"/>
        <end position="40"/>
    </location>
</feature>
<evidence type="ECO:0000256" key="2">
    <source>
        <dbReference type="ARBA" id="ARBA00022754"/>
    </source>
</evidence>
<feature type="region of interest" description="Disordered" evidence="7">
    <location>
        <begin position="375"/>
        <end position="396"/>
    </location>
</feature>
<dbReference type="Gene3D" id="1.20.5.500">
    <property type="entry name" value="Single helix bin"/>
    <property type="match status" value="1"/>
</dbReference>
<dbReference type="SUPFAM" id="SSF64593">
    <property type="entry name" value="Intermediate filament protein, coiled coil region"/>
    <property type="match status" value="2"/>
</dbReference>
<protein>
    <submittedName>
        <fullName evidence="10">LAM0-like protein</fullName>
    </submittedName>
</protein>
<gene>
    <name evidence="10" type="ORF">MAR_025285</name>
</gene>
<feature type="region of interest" description="Disordered" evidence="7">
    <location>
        <begin position="1"/>
        <end position="42"/>
    </location>
</feature>
<reference evidence="10" key="1">
    <citation type="submission" date="2022-11" db="EMBL/GenBank/DDBJ databases">
        <title>Centuries of genome instability and evolution in soft-shell clam transmissible cancer (bioRxiv).</title>
        <authorList>
            <person name="Hart S.F.M."/>
            <person name="Yonemitsu M.A."/>
            <person name="Giersch R.M."/>
            <person name="Beal B.F."/>
            <person name="Arriagada G."/>
            <person name="Davis B.W."/>
            <person name="Ostrander E.A."/>
            <person name="Goff S.P."/>
            <person name="Metzger M.J."/>
        </authorList>
    </citation>
    <scope>NUCLEOTIDE SEQUENCE</scope>
    <source>
        <strain evidence="10">MELC-2E11</strain>
        <tissue evidence="10">Siphon/mantle</tissue>
    </source>
</reference>
<evidence type="ECO:0000256" key="7">
    <source>
        <dbReference type="SAM" id="MobiDB-lite"/>
    </source>
</evidence>
<accession>A0ABY7DT51</accession>
<feature type="domain" description="LTD" evidence="8">
    <location>
        <begin position="409"/>
        <end position="527"/>
    </location>
</feature>
<dbReference type="PROSITE" id="PS51841">
    <property type="entry name" value="LTD"/>
    <property type="match status" value="1"/>
</dbReference>
<organism evidence="10 11">
    <name type="scientific">Mya arenaria</name>
    <name type="common">Soft-shell clam</name>
    <dbReference type="NCBI Taxonomy" id="6604"/>
    <lineage>
        <taxon>Eukaryota</taxon>
        <taxon>Metazoa</taxon>
        <taxon>Spiralia</taxon>
        <taxon>Lophotrochozoa</taxon>
        <taxon>Mollusca</taxon>
        <taxon>Bivalvia</taxon>
        <taxon>Autobranchia</taxon>
        <taxon>Heteroconchia</taxon>
        <taxon>Euheterodonta</taxon>
        <taxon>Imparidentia</taxon>
        <taxon>Neoheterodontei</taxon>
        <taxon>Myida</taxon>
        <taxon>Myoidea</taxon>
        <taxon>Myidae</taxon>
        <taxon>Mya</taxon>
    </lineage>
</organism>
<evidence type="ECO:0000256" key="1">
    <source>
        <dbReference type="ARBA" id="ARBA00004123"/>
    </source>
</evidence>
<dbReference type="PANTHER" id="PTHR45721:SF11">
    <property type="entry name" value="LAMIN DM0-RELATED"/>
    <property type="match status" value="1"/>
</dbReference>
<evidence type="ECO:0000313" key="10">
    <source>
        <dbReference type="EMBL" id="WAR00913.1"/>
    </source>
</evidence>
<proteinExistence type="inferred from homology"/>
<dbReference type="SMART" id="SM01391">
    <property type="entry name" value="Filament"/>
    <property type="match status" value="1"/>
</dbReference>
<comment type="similarity">
    <text evidence="5">Belongs to the intermediate filament family.</text>
</comment>
<keyword evidence="11" id="KW-1185">Reference proteome</keyword>
<evidence type="ECO:0000259" key="9">
    <source>
        <dbReference type="PROSITE" id="PS51842"/>
    </source>
</evidence>
<feature type="coiled-coil region" evidence="6">
    <location>
        <begin position="45"/>
        <end position="72"/>
    </location>
</feature>
<feature type="domain" description="IF rod" evidence="9">
    <location>
        <begin position="48"/>
        <end position="375"/>
    </location>
</feature>
<dbReference type="Gene3D" id="1.20.5.1160">
    <property type="entry name" value="Vasodilator-stimulated phosphoprotein"/>
    <property type="match status" value="1"/>
</dbReference>
<dbReference type="InterPro" id="IPR039008">
    <property type="entry name" value="IF_rod_dom"/>
</dbReference>
<keyword evidence="2 5" id="KW-0403">Intermediate filament</keyword>
<dbReference type="Pfam" id="PF00932">
    <property type="entry name" value="LTD"/>
    <property type="match status" value="1"/>
</dbReference>